<accession>A0AAU8LRT2</accession>
<proteinExistence type="predicted"/>
<evidence type="ECO:0000313" key="1">
    <source>
        <dbReference type="EMBL" id="XCN71608.1"/>
    </source>
</evidence>
<dbReference type="AlphaFoldDB" id="A0AAU8LRT2"/>
<reference evidence="1" key="2">
    <citation type="submission" date="2024-06" db="EMBL/GenBank/DDBJ databases">
        <authorList>
            <person name="Plum-Jensen L.E."/>
            <person name="Schramm A."/>
            <person name="Marshall I.P.G."/>
        </authorList>
    </citation>
    <scope>NUCLEOTIDE SEQUENCE</scope>
    <source>
        <strain evidence="1">Rat1</strain>
    </source>
</reference>
<reference evidence="1" key="1">
    <citation type="journal article" date="2024" name="Syst. Appl. Microbiol.">
        <title>First single-strain enrichments of Electrothrix cable bacteria, description of E. aestuarii sp. nov. and E. rattekaaiensis sp. nov., and proposal of a cable bacteria taxonomy following the rules of the SeqCode.</title>
        <authorList>
            <person name="Plum-Jensen L.E."/>
            <person name="Schramm A."/>
            <person name="Marshall I.P.G."/>
        </authorList>
    </citation>
    <scope>NUCLEOTIDE SEQUENCE</scope>
    <source>
        <strain evidence="1">Rat1</strain>
    </source>
</reference>
<gene>
    <name evidence="1" type="ORF">Q3M24_14990</name>
</gene>
<dbReference type="Pfam" id="PF20126">
    <property type="entry name" value="TumE"/>
    <property type="match status" value="1"/>
</dbReference>
<name>A0AAU8LRT2_9BACT</name>
<protein>
    <submittedName>
        <fullName evidence="1">DUF6516 family protein</fullName>
    </submittedName>
</protein>
<dbReference type="KEGG" id="eaj:Q3M24_14990"/>
<sequence>MLIEEYFRHIGQTIEESCSIINSQLVNDKRSLYIGFIEGKLIFLNGSSLRFMEFVNLKAETKRYKYSYHYQDSDDKLVFRYDMAPHHQEVRTFPHHKHTATGDIIESTAPSLAEVLEEIEDFSE</sequence>
<organism evidence="1">
    <name type="scientific">Candidatus Electrothrix aestuarii</name>
    <dbReference type="NCBI Taxonomy" id="3062594"/>
    <lineage>
        <taxon>Bacteria</taxon>
        <taxon>Pseudomonadati</taxon>
        <taxon>Thermodesulfobacteriota</taxon>
        <taxon>Desulfobulbia</taxon>
        <taxon>Desulfobulbales</taxon>
        <taxon>Desulfobulbaceae</taxon>
        <taxon>Candidatus Electrothrix</taxon>
    </lineage>
</organism>
<dbReference type="InterPro" id="IPR045397">
    <property type="entry name" value="TumE-like"/>
</dbReference>
<dbReference type="EMBL" id="CP159373">
    <property type="protein sequence ID" value="XCN71608.1"/>
    <property type="molecule type" value="Genomic_DNA"/>
</dbReference>